<reference evidence="3" key="1">
    <citation type="submission" date="2023-03" db="EMBL/GenBank/DDBJ databases">
        <title>Massive genome expansion in bonnet fungi (Mycena s.s.) driven by repeated elements and novel gene families across ecological guilds.</title>
        <authorList>
            <consortium name="Lawrence Berkeley National Laboratory"/>
            <person name="Harder C.B."/>
            <person name="Miyauchi S."/>
            <person name="Viragh M."/>
            <person name="Kuo A."/>
            <person name="Thoen E."/>
            <person name="Andreopoulos B."/>
            <person name="Lu D."/>
            <person name="Skrede I."/>
            <person name="Drula E."/>
            <person name="Henrissat B."/>
            <person name="Morin E."/>
            <person name="Kohler A."/>
            <person name="Barry K."/>
            <person name="LaButti K."/>
            <person name="Morin E."/>
            <person name="Salamov A."/>
            <person name="Lipzen A."/>
            <person name="Mereny Z."/>
            <person name="Hegedus B."/>
            <person name="Baldrian P."/>
            <person name="Stursova M."/>
            <person name="Weitz H."/>
            <person name="Taylor A."/>
            <person name="Grigoriev I.V."/>
            <person name="Nagy L.G."/>
            <person name="Martin F."/>
            <person name="Kauserud H."/>
        </authorList>
    </citation>
    <scope>NUCLEOTIDE SEQUENCE</scope>
    <source>
        <strain evidence="3">9144</strain>
    </source>
</reference>
<keyword evidence="1" id="KW-1133">Transmembrane helix</keyword>
<keyword evidence="1" id="KW-0472">Membrane</keyword>
<dbReference type="AlphaFoldDB" id="A0AAD6YT85"/>
<gene>
    <name evidence="3" type="ORF">GGX14DRAFT_613578</name>
</gene>
<dbReference type="PROSITE" id="PS51257">
    <property type="entry name" value="PROKAR_LIPOPROTEIN"/>
    <property type="match status" value="1"/>
</dbReference>
<evidence type="ECO:0000313" key="4">
    <source>
        <dbReference type="Proteomes" id="UP001219525"/>
    </source>
</evidence>
<dbReference type="PANTHER" id="PTHR37487">
    <property type="entry name" value="CHROMOSOME 1, WHOLE GENOME SHOTGUN SEQUENCE"/>
    <property type="match status" value="1"/>
</dbReference>
<dbReference type="EMBL" id="JARJCW010000002">
    <property type="protein sequence ID" value="KAJ7228566.1"/>
    <property type="molecule type" value="Genomic_DNA"/>
</dbReference>
<sequence>MRFVVSAVAVASLIPGIYGLTVNSPTASSLVACQPIALAWSNGTAPYYLSVIPGNNPSGAALKTFAATADTSLTWIVDVAANTSITLALKDSTGATAYSAATTIQSGADNSCATISASAVVAGPTAVMNGTAGATDANTAPTVVMATTTTHATLVTANIPSASRKPASNAAPAVLVNYSLAGLLGLLGIFLL</sequence>
<proteinExistence type="predicted"/>
<evidence type="ECO:0000256" key="1">
    <source>
        <dbReference type="SAM" id="Phobius"/>
    </source>
</evidence>
<evidence type="ECO:0000313" key="3">
    <source>
        <dbReference type="EMBL" id="KAJ7228566.1"/>
    </source>
</evidence>
<dbReference type="PANTHER" id="PTHR37487:SF2">
    <property type="entry name" value="EXPRESSED PROTEIN"/>
    <property type="match status" value="1"/>
</dbReference>
<accession>A0AAD6YT85</accession>
<feature type="transmembrane region" description="Helical" evidence="1">
    <location>
        <begin position="170"/>
        <end position="191"/>
    </location>
</feature>
<evidence type="ECO:0000256" key="2">
    <source>
        <dbReference type="SAM" id="SignalP"/>
    </source>
</evidence>
<feature type="chain" id="PRO_5042059015" evidence="2">
    <location>
        <begin position="20"/>
        <end position="192"/>
    </location>
</feature>
<comment type="caution">
    <text evidence="3">The sequence shown here is derived from an EMBL/GenBank/DDBJ whole genome shotgun (WGS) entry which is preliminary data.</text>
</comment>
<protein>
    <submittedName>
        <fullName evidence="3">Uncharacterized protein</fullName>
    </submittedName>
</protein>
<organism evidence="3 4">
    <name type="scientific">Mycena pura</name>
    <dbReference type="NCBI Taxonomy" id="153505"/>
    <lineage>
        <taxon>Eukaryota</taxon>
        <taxon>Fungi</taxon>
        <taxon>Dikarya</taxon>
        <taxon>Basidiomycota</taxon>
        <taxon>Agaricomycotina</taxon>
        <taxon>Agaricomycetes</taxon>
        <taxon>Agaricomycetidae</taxon>
        <taxon>Agaricales</taxon>
        <taxon>Marasmiineae</taxon>
        <taxon>Mycenaceae</taxon>
        <taxon>Mycena</taxon>
    </lineage>
</organism>
<keyword evidence="4" id="KW-1185">Reference proteome</keyword>
<feature type="signal peptide" evidence="2">
    <location>
        <begin position="1"/>
        <end position="19"/>
    </location>
</feature>
<dbReference type="Proteomes" id="UP001219525">
    <property type="component" value="Unassembled WGS sequence"/>
</dbReference>
<keyword evidence="2" id="KW-0732">Signal</keyword>
<name>A0AAD6YT85_9AGAR</name>
<keyword evidence="1" id="KW-0812">Transmembrane</keyword>